<keyword evidence="2" id="KW-0472">Membrane</keyword>
<name>D2VTB7_NAEGR</name>
<dbReference type="AlphaFoldDB" id="D2VTB7"/>
<accession>D2VTB7</accession>
<feature type="region of interest" description="Disordered" evidence="1">
    <location>
        <begin position="332"/>
        <end position="356"/>
    </location>
</feature>
<dbReference type="VEuPathDB" id="AmoebaDB:NAEGRDRAFT_72243"/>
<feature type="compositionally biased region" description="Polar residues" evidence="1">
    <location>
        <begin position="270"/>
        <end position="280"/>
    </location>
</feature>
<feature type="chain" id="PRO_5003037896" evidence="3">
    <location>
        <begin position="29"/>
        <end position="356"/>
    </location>
</feature>
<sequence>MLEYTDGGMMKVVVILMILLYQLSSIHAQKSYSISSIVSNIQFLEKGSSMNIVEDFEYNFNGSYSRIGRPIPRDIATSVDPLSIKVFISDSTYSISSKLESGSESYFIVSTLSPATPSNALTKFSFRISFSLIPNLEVSTDTVWRYHYQDNSFISSISTTILFDSSISSYNLTCVNGQVSTIDNQYKATFNMTGLNSNSYFKPEIKIIGLGTSMKSDFYFQAIGIPLIIVGVIAIILIGAVTIYFLKKNWGTSSVYKPSVSAHPRVDVPMSTTAPSTKVDQPTRQKETSYYAPSTTSEPYGGYSTTTVEETYKYEPPSYDYSGGYGGGGDYSGGGGYDYGGGGGGGDYGGTSGFAD</sequence>
<dbReference type="Proteomes" id="UP000006671">
    <property type="component" value="Unassembled WGS sequence"/>
</dbReference>
<evidence type="ECO:0000313" key="4">
    <source>
        <dbReference type="EMBL" id="EFC39905.1"/>
    </source>
</evidence>
<feature type="transmembrane region" description="Helical" evidence="2">
    <location>
        <begin position="218"/>
        <end position="246"/>
    </location>
</feature>
<keyword evidence="2" id="KW-0812">Transmembrane</keyword>
<evidence type="ECO:0000256" key="2">
    <source>
        <dbReference type="SAM" id="Phobius"/>
    </source>
</evidence>
<organism evidence="5">
    <name type="scientific">Naegleria gruberi</name>
    <name type="common">Amoeba</name>
    <dbReference type="NCBI Taxonomy" id="5762"/>
    <lineage>
        <taxon>Eukaryota</taxon>
        <taxon>Discoba</taxon>
        <taxon>Heterolobosea</taxon>
        <taxon>Tetramitia</taxon>
        <taxon>Eutetramitia</taxon>
        <taxon>Vahlkampfiidae</taxon>
        <taxon>Naegleria</taxon>
    </lineage>
</organism>
<feature type="compositionally biased region" description="Polar residues" evidence="1">
    <location>
        <begin position="291"/>
        <end position="304"/>
    </location>
</feature>
<keyword evidence="5" id="KW-1185">Reference proteome</keyword>
<dbReference type="RefSeq" id="XP_002672649.1">
    <property type="nucleotide sequence ID" value="XM_002672603.1"/>
</dbReference>
<evidence type="ECO:0000313" key="5">
    <source>
        <dbReference type="Proteomes" id="UP000006671"/>
    </source>
</evidence>
<feature type="signal peptide" evidence="3">
    <location>
        <begin position="1"/>
        <end position="28"/>
    </location>
</feature>
<gene>
    <name evidence="4" type="ORF">NAEGRDRAFT_72243</name>
</gene>
<dbReference type="EMBL" id="GG738896">
    <property type="protein sequence ID" value="EFC39905.1"/>
    <property type="molecule type" value="Genomic_DNA"/>
</dbReference>
<dbReference type="InParanoid" id="D2VTB7"/>
<keyword evidence="2" id="KW-1133">Transmembrane helix</keyword>
<dbReference type="KEGG" id="ngr:NAEGRDRAFT_72243"/>
<protein>
    <submittedName>
        <fullName evidence="4">Predicted protein</fullName>
    </submittedName>
</protein>
<dbReference type="GeneID" id="8854315"/>
<keyword evidence="3" id="KW-0732">Signal</keyword>
<feature type="region of interest" description="Disordered" evidence="1">
    <location>
        <begin position="267"/>
        <end position="304"/>
    </location>
</feature>
<proteinExistence type="predicted"/>
<evidence type="ECO:0000256" key="1">
    <source>
        <dbReference type="SAM" id="MobiDB-lite"/>
    </source>
</evidence>
<evidence type="ECO:0000256" key="3">
    <source>
        <dbReference type="SAM" id="SignalP"/>
    </source>
</evidence>
<reference evidence="4 5" key="1">
    <citation type="journal article" date="2010" name="Cell">
        <title>The genome of Naegleria gruberi illuminates early eukaryotic versatility.</title>
        <authorList>
            <person name="Fritz-Laylin L.K."/>
            <person name="Prochnik S.E."/>
            <person name="Ginger M.L."/>
            <person name="Dacks J.B."/>
            <person name="Carpenter M.L."/>
            <person name="Field M.C."/>
            <person name="Kuo A."/>
            <person name="Paredez A."/>
            <person name="Chapman J."/>
            <person name="Pham J."/>
            <person name="Shu S."/>
            <person name="Neupane R."/>
            <person name="Cipriano M."/>
            <person name="Mancuso J."/>
            <person name="Tu H."/>
            <person name="Salamov A."/>
            <person name="Lindquist E."/>
            <person name="Shapiro H."/>
            <person name="Lucas S."/>
            <person name="Grigoriev I.V."/>
            <person name="Cande W.Z."/>
            <person name="Fulton C."/>
            <person name="Rokhsar D.S."/>
            <person name="Dawson S.C."/>
        </authorList>
    </citation>
    <scope>NUCLEOTIDE SEQUENCE [LARGE SCALE GENOMIC DNA]</scope>
    <source>
        <strain evidence="4 5">NEG-M</strain>
    </source>
</reference>